<dbReference type="Proteomes" id="UP001150217">
    <property type="component" value="Unassembled WGS sequence"/>
</dbReference>
<keyword evidence="3" id="KW-1185">Reference proteome</keyword>
<keyword evidence="1" id="KW-1133">Transmembrane helix</keyword>
<keyword evidence="1" id="KW-0812">Transmembrane</keyword>
<evidence type="ECO:0000256" key="1">
    <source>
        <dbReference type="SAM" id="Phobius"/>
    </source>
</evidence>
<dbReference type="EMBL" id="JANVFT010000112">
    <property type="protein sequence ID" value="KAJ4466798.1"/>
    <property type="molecule type" value="Genomic_DNA"/>
</dbReference>
<sequence>MFVKFHGTPFMLLLLIIFIRYNWHSREKYEGPPVELDTLVIVCTIEQLRSTGLPTWNSYAFSKNNRSLERC</sequence>
<gene>
    <name evidence="2" type="ORF">C8R41DRAFT_856396</name>
</gene>
<feature type="transmembrane region" description="Helical" evidence="1">
    <location>
        <begin position="6"/>
        <end position="23"/>
    </location>
</feature>
<comment type="caution">
    <text evidence="2">The sequence shown here is derived from an EMBL/GenBank/DDBJ whole genome shotgun (WGS) entry which is preliminary data.</text>
</comment>
<evidence type="ECO:0008006" key="4">
    <source>
        <dbReference type="Google" id="ProtNLM"/>
    </source>
</evidence>
<keyword evidence="1" id="KW-0472">Membrane</keyword>
<proteinExistence type="predicted"/>
<evidence type="ECO:0000313" key="3">
    <source>
        <dbReference type="Proteomes" id="UP001150217"/>
    </source>
</evidence>
<accession>A0ABQ8UZC2</accession>
<protein>
    <recommendedName>
        <fullName evidence="4">Secreted protein</fullName>
    </recommendedName>
</protein>
<evidence type="ECO:0000313" key="2">
    <source>
        <dbReference type="EMBL" id="KAJ4466798.1"/>
    </source>
</evidence>
<name>A0ABQ8UZC2_9AGAR</name>
<organism evidence="2 3">
    <name type="scientific">Lentinula lateritia</name>
    <dbReference type="NCBI Taxonomy" id="40482"/>
    <lineage>
        <taxon>Eukaryota</taxon>
        <taxon>Fungi</taxon>
        <taxon>Dikarya</taxon>
        <taxon>Basidiomycota</taxon>
        <taxon>Agaricomycotina</taxon>
        <taxon>Agaricomycetes</taxon>
        <taxon>Agaricomycetidae</taxon>
        <taxon>Agaricales</taxon>
        <taxon>Marasmiineae</taxon>
        <taxon>Omphalotaceae</taxon>
        <taxon>Lentinula</taxon>
    </lineage>
</organism>
<reference evidence="2" key="1">
    <citation type="submission" date="2022-08" db="EMBL/GenBank/DDBJ databases">
        <title>A Global Phylogenomic Analysis of the Shiitake Genus Lentinula.</title>
        <authorList>
            <consortium name="DOE Joint Genome Institute"/>
            <person name="Sierra-Patev S."/>
            <person name="Min B."/>
            <person name="Naranjo-Ortiz M."/>
            <person name="Looney B."/>
            <person name="Konkel Z."/>
            <person name="Slot J.C."/>
            <person name="Sakamoto Y."/>
            <person name="Steenwyk J.L."/>
            <person name="Rokas A."/>
            <person name="Carro J."/>
            <person name="Camarero S."/>
            <person name="Ferreira P."/>
            <person name="Molpeceres G."/>
            <person name="Ruiz-Duenas F.J."/>
            <person name="Serrano A."/>
            <person name="Henrissat B."/>
            <person name="Drula E."/>
            <person name="Hughes K.W."/>
            <person name="Mata J.L."/>
            <person name="Ishikawa N.K."/>
            <person name="Vargas-Isla R."/>
            <person name="Ushijima S."/>
            <person name="Smith C.A."/>
            <person name="Ahrendt S."/>
            <person name="Andreopoulos W."/>
            <person name="He G."/>
            <person name="Labutti K."/>
            <person name="Lipzen A."/>
            <person name="Ng V."/>
            <person name="Riley R."/>
            <person name="Sandor L."/>
            <person name="Barry K."/>
            <person name="Martinez A.T."/>
            <person name="Xiao Y."/>
            <person name="Gibbons J.G."/>
            <person name="Terashima K."/>
            <person name="Grigoriev I.V."/>
            <person name="Hibbett D.S."/>
        </authorList>
    </citation>
    <scope>NUCLEOTIDE SEQUENCE</scope>
    <source>
        <strain evidence="2">RHP3577 ss4</strain>
    </source>
</reference>